<accession>A0ABR1HUD9</accession>
<proteinExistence type="inferred from homology"/>
<organism evidence="6 7">
    <name type="scientific">Neonectria punicea</name>
    <dbReference type="NCBI Taxonomy" id="979145"/>
    <lineage>
        <taxon>Eukaryota</taxon>
        <taxon>Fungi</taxon>
        <taxon>Dikarya</taxon>
        <taxon>Ascomycota</taxon>
        <taxon>Pezizomycotina</taxon>
        <taxon>Sordariomycetes</taxon>
        <taxon>Hypocreomycetidae</taxon>
        <taxon>Hypocreales</taxon>
        <taxon>Nectriaceae</taxon>
        <taxon>Neonectria</taxon>
    </lineage>
</organism>
<evidence type="ECO:0000256" key="3">
    <source>
        <dbReference type="ARBA" id="ARBA00022827"/>
    </source>
</evidence>
<keyword evidence="3" id="KW-0274">FAD</keyword>
<protein>
    <recommendedName>
        <fullName evidence="8">FAD/NAD(P)-binding domain-containing protein</fullName>
    </recommendedName>
</protein>
<dbReference type="SUPFAM" id="SSF51905">
    <property type="entry name" value="FAD/NAD(P)-binding domain"/>
    <property type="match status" value="2"/>
</dbReference>
<reference evidence="6 7" key="1">
    <citation type="journal article" date="2025" name="Microbiol. Resour. Announc.">
        <title>Draft genome sequences for Neonectria magnoliae and Neonectria punicea, canker pathogens of Liriodendron tulipifera and Acer saccharum in West Virginia.</title>
        <authorList>
            <person name="Petronek H.M."/>
            <person name="Kasson M.T."/>
            <person name="Metheny A.M."/>
            <person name="Stauder C.M."/>
            <person name="Lovett B."/>
            <person name="Lynch S.C."/>
            <person name="Garnas J.R."/>
            <person name="Kasson L.R."/>
            <person name="Stajich J.E."/>
        </authorList>
    </citation>
    <scope>NUCLEOTIDE SEQUENCE [LARGE SCALE GENOMIC DNA]</scope>
    <source>
        <strain evidence="6 7">NRRL 64653</strain>
    </source>
</reference>
<sequence>MITTPIKRVAVIGAGPAGAITIDALAEEKAFDIIRVFERREGPGGCWLGNAGRPPTISNLSHLAERGADQPLPVPESLPTYTPKSSQPRFTESSIYPYLETNIDHIPMQFTQEPMPSEKSERSVELYGPSTPFRHWDVMRRYINGLVERKGYQDLISYDTTVERVEKIKSEWKVTLRKEGKERDYWWVEWFDAVVVASGHYSVPYIPRIEGIEELEKARPGSVIHSKHFRGRDLYQGKRVVVVGASVSAADIAFDLASVAERPVHAITIGHAFNGYFGNEAFNHPNIQNHPSITHVIGRTVHLKDGSSIEDVDHIIFGTGYSWSLPFLPAVPVRNNRVPDLYQHIIWQHDPTLLFVGAVQAGLTFKVFEWQAVYAARLLAGRGTLPPVEEMRRWEAERIGSRGDGAKFALIFPDFEDYFETIRKLAGDSTGESGRKLPKFQREWFRAFLEGHELRKNMWRRLNKAARERNVAVLDQGRVSHL</sequence>
<comment type="caution">
    <text evidence="6">The sequence shown here is derived from an EMBL/GenBank/DDBJ whole genome shotgun (WGS) entry which is preliminary data.</text>
</comment>
<keyword evidence="2" id="KW-0285">Flavoprotein</keyword>
<dbReference type="PANTHER" id="PTHR23023">
    <property type="entry name" value="DIMETHYLANILINE MONOOXYGENASE"/>
    <property type="match status" value="1"/>
</dbReference>
<evidence type="ECO:0000256" key="5">
    <source>
        <dbReference type="ARBA" id="ARBA00023002"/>
    </source>
</evidence>
<comment type="similarity">
    <text evidence="1">Belongs to the FMO family.</text>
</comment>
<evidence type="ECO:0000313" key="7">
    <source>
        <dbReference type="Proteomes" id="UP001498476"/>
    </source>
</evidence>
<evidence type="ECO:0000256" key="4">
    <source>
        <dbReference type="ARBA" id="ARBA00022857"/>
    </source>
</evidence>
<gene>
    <name evidence="6" type="ORF">QQX98_000470</name>
</gene>
<dbReference type="InterPro" id="IPR000960">
    <property type="entry name" value="Flavin_mOase"/>
</dbReference>
<dbReference type="InterPro" id="IPR020946">
    <property type="entry name" value="Flavin_mOase-like"/>
</dbReference>
<keyword evidence="5" id="KW-0560">Oxidoreductase</keyword>
<dbReference type="InterPro" id="IPR050346">
    <property type="entry name" value="FMO-like"/>
</dbReference>
<keyword evidence="4" id="KW-0521">NADP</keyword>
<dbReference type="Pfam" id="PF00743">
    <property type="entry name" value="FMO-like"/>
    <property type="match status" value="2"/>
</dbReference>
<dbReference type="InterPro" id="IPR036188">
    <property type="entry name" value="FAD/NAD-bd_sf"/>
</dbReference>
<keyword evidence="7" id="KW-1185">Reference proteome</keyword>
<dbReference type="PIRSF" id="PIRSF000332">
    <property type="entry name" value="FMO"/>
    <property type="match status" value="1"/>
</dbReference>
<evidence type="ECO:0008006" key="8">
    <source>
        <dbReference type="Google" id="ProtNLM"/>
    </source>
</evidence>
<dbReference type="PRINTS" id="PR00419">
    <property type="entry name" value="ADXRDTASE"/>
</dbReference>
<evidence type="ECO:0000256" key="2">
    <source>
        <dbReference type="ARBA" id="ARBA00022630"/>
    </source>
</evidence>
<name>A0ABR1HUD9_9HYPO</name>
<dbReference type="Proteomes" id="UP001498476">
    <property type="component" value="Unassembled WGS sequence"/>
</dbReference>
<dbReference type="EMBL" id="JAZAVJ010000004">
    <property type="protein sequence ID" value="KAK7424505.1"/>
    <property type="molecule type" value="Genomic_DNA"/>
</dbReference>
<dbReference type="Gene3D" id="3.50.50.60">
    <property type="entry name" value="FAD/NAD(P)-binding domain"/>
    <property type="match status" value="2"/>
</dbReference>
<evidence type="ECO:0000256" key="1">
    <source>
        <dbReference type="ARBA" id="ARBA00009183"/>
    </source>
</evidence>
<evidence type="ECO:0000313" key="6">
    <source>
        <dbReference type="EMBL" id="KAK7424505.1"/>
    </source>
</evidence>